<feature type="domain" description="Histidine kinase" evidence="10">
    <location>
        <begin position="182"/>
        <end position="400"/>
    </location>
</feature>
<dbReference type="FunFam" id="1.10.287.130:FF:000001">
    <property type="entry name" value="Two-component sensor histidine kinase"/>
    <property type="match status" value="1"/>
</dbReference>
<dbReference type="PANTHER" id="PTHR43711">
    <property type="entry name" value="TWO-COMPONENT HISTIDINE KINASE"/>
    <property type="match status" value="1"/>
</dbReference>
<dbReference type="InterPro" id="IPR005467">
    <property type="entry name" value="His_kinase_dom"/>
</dbReference>
<evidence type="ECO:0000256" key="6">
    <source>
        <dbReference type="ARBA" id="ARBA00022679"/>
    </source>
</evidence>
<evidence type="ECO:0000256" key="9">
    <source>
        <dbReference type="ARBA" id="ARBA00023136"/>
    </source>
</evidence>
<evidence type="ECO:0000313" key="12">
    <source>
        <dbReference type="Proteomes" id="UP001058003"/>
    </source>
</evidence>
<dbReference type="FunFam" id="3.30.565.10:FF:000006">
    <property type="entry name" value="Sensor histidine kinase WalK"/>
    <property type="match status" value="1"/>
</dbReference>
<comment type="subcellular location">
    <subcellularLocation>
        <location evidence="3">Cell membrane</location>
    </subcellularLocation>
</comment>
<comment type="cofactor">
    <cofactor evidence="2">
        <name>a divalent metal cation</name>
        <dbReference type="ChEBI" id="CHEBI:60240"/>
    </cofactor>
</comment>
<dbReference type="Pfam" id="PF01590">
    <property type="entry name" value="GAF"/>
    <property type="match status" value="1"/>
</dbReference>
<gene>
    <name evidence="11" type="ORF">Daura_33475</name>
</gene>
<dbReference type="InterPro" id="IPR036097">
    <property type="entry name" value="HisK_dim/P_sf"/>
</dbReference>
<evidence type="ECO:0000259" key="10">
    <source>
        <dbReference type="PROSITE" id="PS50109"/>
    </source>
</evidence>
<reference evidence="11" key="1">
    <citation type="submission" date="2021-04" db="EMBL/GenBank/DDBJ databases">
        <title>Dactylosporangium aurantiacum NRRL B-8018 full assembly.</title>
        <authorList>
            <person name="Hartkoorn R.C."/>
            <person name="Beaudoing E."/>
            <person name="Hot D."/>
        </authorList>
    </citation>
    <scope>NUCLEOTIDE SEQUENCE</scope>
    <source>
        <strain evidence="11">NRRL B-8018</strain>
    </source>
</reference>
<dbReference type="Pfam" id="PF00512">
    <property type="entry name" value="HisKA"/>
    <property type="match status" value="1"/>
</dbReference>
<name>A0A9Q9I9F9_9ACTN</name>
<dbReference type="OrthoDB" id="3288697at2"/>
<dbReference type="InterPro" id="IPR003594">
    <property type="entry name" value="HATPase_dom"/>
</dbReference>
<evidence type="ECO:0000256" key="8">
    <source>
        <dbReference type="ARBA" id="ARBA00023012"/>
    </source>
</evidence>
<evidence type="ECO:0000256" key="4">
    <source>
        <dbReference type="ARBA" id="ARBA00012438"/>
    </source>
</evidence>
<dbReference type="PANTHER" id="PTHR43711:SF28">
    <property type="entry name" value="SENSOR HISTIDINE KINASE YXDK"/>
    <property type="match status" value="1"/>
</dbReference>
<proteinExistence type="predicted"/>
<dbReference type="GO" id="GO:0005886">
    <property type="term" value="C:plasma membrane"/>
    <property type="evidence" value="ECO:0007669"/>
    <property type="project" value="UniProtKB-SubCell"/>
</dbReference>
<evidence type="ECO:0000256" key="2">
    <source>
        <dbReference type="ARBA" id="ARBA00001968"/>
    </source>
</evidence>
<keyword evidence="12" id="KW-1185">Reference proteome</keyword>
<dbReference type="SMART" id="SM00065">
    <property type="entry name" value="GAF"/>
    <property type="match status" value="1"/>
</dbReference>
<dbReference type="KEGG" id="daur:Daura_33475"/>
<dbReference type="RefSeq" id="WP_052386674.1">
    <property type="nucleotide sequence ID" value="NZ_CP073767.1"/>
</dbReference>
<evidence type="ECO:0000256" key="3">
    <source>
        <dbReference type="ARBA" id="ARBA00004236"/>
    </source>
</evidence>
<dbReference type="Gene3D" id="1.10.287.130">
    <property type="match status" value="1"/>
</dbReference>
<dbReference type="InterPro" id="IPR003661">
    <property type="entry name" value="HisK_dim/P_dom"/>
</dbReference>
<evidence type="ECO:0000256" key="7">
    <source>
        <dbReference type="ARBA" id="ARBA00022777"/>
    </source>
</evidence>
<dbReference type="GO" id="GO:0000155">
    <property type="term" value="F:phosphorelay sensor kinase activity"/>
    <property type="evidence" value="ECO:0007669"/>
    <property type="project" value="InterPro"/>
</dbReference>
<keyword evidence="7" id="KW-0418">Kinase</keyword>
<dbReference type="Proteomes" id="UP001058003">
    <property type="component" value="Chromosome"/>
</dbReference>
<dbReference type="InterPro" id="IPR036890">
    <property type="entry name" value="HATPase_C_sf"/>
</dbReference>
<dbReference type="Gene3D" id="3.30.450.40">
    <property type="match status" value="1"/>
</dbReference>
<keyword evidence="8" id="KW-0902">Two-component regulatory system</keyword>
<keyword evidence="6" id="KW-0808">Transferase</keyword>
<dbReference type="InterPro" id="IPR029016">
    <property type="entry name" value="GAF-like_dom_sf"/>
</dbReference>
<dbReference type="SUPFAM" id="SSF47384">
    <property type="entry name" value="Homodimeric domain of signal transducing histidine kinase"/>
    <property type="match status" value="1"/>
</dbReference>
<evidence type="ECO:0000313" key="11">
    <source>
        <dbReference type="EMBL" id="UWZ51631.1"/>
    </source>
</evidence>
<accession>A0A9Q9I9F9</accession>
<protein>
    <recommendedName>
        <fullName evidence="4">histidine kinase</fullName>
        <ecNumber evidence="4">2.7.13.3</ecNumber>
    </recommendedName>
</protein>
<dbReference type="InterPro" id="IPR050736">
    <property type="entry name" value="Sensor_HK_Regulatory"/>
</dbReference>
<dbReference type="PROSITE" id="PS50109">
    <property type="entry name" value="HIS_KIN"/>
    <property type="match status" value="1"/>
</dbReference>
<dbReference type="Pfam" id="PF02518">
    <property type="entry name" value="HATPase_c"/>
    <property type="match status" value="1"/>
</dbReference>
<keyword evidence="9" id="KW-0472">Membrane</keyword>
<evidence type="ECO:0000256" key="5">
    <source>
        <dbReference type="ARBA" id="ARBA00022553"/>
    </source>
</evidence>
<dbReference type="InterPro" id="IPR004358">
    <property type="entry name" value="Sig_transdc_His_kin-like_C"/>
</dbReference>
<dbReference type="SMART" id="SM00387">
    <property type="entry name" value="HATPase_c"/>
    <property type="match status" value="1"/>
</dbReference>
<dbReference type="Gene3D" id="3.30.565.10">
    <property type="entry name" value="Histidine kinase-like ATPase, C-terminal domain"/>
    <property type="match status" value="1"/>
</dbReference>
<keyword evidence="5" id="KW-0597">Phosphoprotein</keyword>
<dbReference type="InterPro" id="IPR003018">
    <property type="entry name" value="GAF"/>
</dbReference>
<dbReference type="SUPFAM" id="SSF55874">
    <property type="entry name" value="ATPase domain of HSP90 chaperone/DNA topoisomerase II/histidine kinase"/>
    <property type="match status" value="1"/>
</dbReference>
<dbReference type="PRINTS" id="PR00344">
    <property type="entry name" value="BCTRLSENSOR"/>
</dbReference>
<dbReference type="SMART" id="SM00388">
    <property type="entry name" value="HisKA"/>
    <property type="match status" value="1"/>
</dbReference>
<dbReference type="GO" id="GO:0005509">
    <property type="term" value="F:calcium ion binding"/>
    <property type="evidence" value="ECO:0007669"/>
    <property type="project" value="UniProtKB-ARBA"/>
</dbReference>
<dbReference type="AlphaFoldDB" id="A0A9Q9I9F9"/>
<dbReference type="CDD" id="cd00082">
    <property type="entry name" value="HisKA"/>
    <property type="match status" value="1"/>
</dbReference>
<dbReference type="SUPFAM" id="SSF55781">
    <property type="entry name" value="GAF domain-like"/>
    <property type="match status" value="1"/>
</dbReference>
<dbReference type="EMBL" id="CP073767">
    <property type="protein sequence ID" value="UWZ51631.1"/>
    <property type="molecule type" value="Genomic_DNA"/>
</dbReference>
<evidence type="ECO:0000256" key="1">
    <source>
        <dbReference type="ARBA" id="ARBA00000085"/>
    </source>
</evidence>
<dbReference type="EC" id="2.7.13.3" evidence="4"/>
<comment type="catalytic activity">
    <reaction evidence="1">
        <text>ATP + protein L-histidine = ADP + protein N-phospho-L-histidine.</text>
        <dbReference type="EC" id="2.7.13.3"/>
    </reaction>
</comment>
<sequence length="414" mass="44642">MQPDDEPQRLAALRETGILDTGAETDFDDIAALAADICDTPIAMVSMVDADRQWFKARVGWEALQGGRDDSFCADFVRDRHLLEVDDAAVEQRYSTLSAVAEHGVRFYAGAPMLLQDGHAAGTVCVMDRRPRHLTLQQRRALRSLARHAAAHLELRRYARTVGHTADRLRELDRLKDSFLASVSHELRTPLTSVRGYIEVLLDEDEAAGDPETVRRFLAVMQRNADRLLRLIDDLLLVARLHETGLQLDVVEVDLAELAYQAALTSRPIAEHKQLALTVDAGGPVPAAGDPERLGQALNHLLFNAIKFTPAGGRITVTIGADPGPTLSIADTGIGVPAEDLPHVFDRFHRSSAADHLAAQGAGLGLTIVKAIIDAHRGDITVASTPGEGTTVRLTLPLAPQPAAGAVRSPTASA</sequence>
<organism evidence="11 12">
    <name type="scientific">Dactylosporangium aurantiacum</name>
    <dbReference type="NCBI Taxonomy" id="35754"/>
    <lineage>
        <taxon>Bacteria</taxon>
        <taxon>Bacillati</taxon>
        <taxon>Actinomycetota</taxon>
        <taxon>Actinomycetes</taxon>
        <taxon>Micromonosporales</taxon>
        <taxon>Micromonosporaceae</taxon>
        <taxon>Dactylosporangium</taxon>
    </lineage>
</organism>